<keyword evidence="9 13" id="KW-0798">TonB box</keyword>
<dbReference type="InterPro" id="IPR037066">
    <property type="entry name" value="Plug_dom_sf"/>
</dbReference>
<dbReference type="PANTHER" id="PTHR32552:SF68">
    <property type="entry name" value="FERRICHROME OUTER MEMBRANE TRANSPORTER_PHAGE RECEPTOR"/>
    <property type="match status" value="1"/>
</dbReference>
<keyword evidence="7" id="KW-0408">Iron</keyword>
<evidence type="ECO:0000313" key="17">
    <source>
        <dbReference type="EMBL" id="PTU75165.1"/>
    </source>
</evidence>
<evidence type="ECO:0000256" key="13">
    <source>
        <dbReference type="RuleBase" id="RU003357"/>
    </source>
</evidence>
<dbReference type="AlphaFoldDB" id="A0A2T5PBS3"/>
<feature type="domain" description="TonB-dependent receptor plug" evidence="16">
    <location>
        <begin position="56"/>
        <end position="147"/>
    </location>
</feature>
<evidence type="ECO:0000256" key="11">
    <source>
        <dbReference type="ARBA" id="ARBA00023237"/>
    </source>
</evidence>
<feature type="signal peptide" evidence="14">
    <location>
        <begin position="1"/>
        <end position="22"/>
    </location>
</feature>
<evidence type="ECO:0000256" key="14">
    <source>
        <dbReference type="SAM" id="SignalP"/>
    </source>
</evidence>
<keyword evidence="6 14" id="KW-0732">Signal</keyword>
<dbReference type="CDD" id="cd01347">
    <property type="entry name" value="ligand_gated_channel"/>
    <property type="match status" value="1"/>
</dbReference>
<dbReference type="Proteomes" id="UP000244064">
    <property type="component" value="Unassembled WGS sequence"/>
</dbReference>
<accession>A0A2T5PBS3</accession>
<evidence type="ECO:0000256" key="10">
    <source>
        <dbReference type="ARBA" id="ARBA00023136"/>
    </source>
</evidence>
<name>A0A2T5PBS3_9PSED</name>
<proteinExistence type="inferred from homology"/>
<dbReference type="Pfam" id="PF00593">
    <property type="entry name" value="TonB_dep_Rec_b-barrel"/>
    <property type="match status" value="1"/>
</dbReference>
<sequence length="663" mass="72644">MPKSTYLLCLLTLALCCNLALAQPQELAPLTISAQRTPSAWLQAPLAIGVVEPGPGQQSLDQMFSQVPGVLPQSRYNLAQGLRLSVRGFGSRASFGVRGLRVLVDGVPLTMPDGQTELDGLDPALIERIEVIRGPASMLYGNAAGGVLLIETREPGAEPSVRLDVTGGELGQRRLGAQASIGSGPFSGLLAVSGNEQDGYREHASARTRTVTGKLGWDGAPGRLRLSLNVIDNQAEDPGALTAAELKVSRSQAAPRNLSYAADESIRQQRLGLSWEADSYQLRAHAGRREFDNRLPFTPGGQTSFDRRFGGFGGHSWFDHQGFGLDQRLTLGAELEAQRDQRSRHDNLFGARGARTLHQQEQARSAGAFLQNELNLGERWSASVGVRQDHLRLEVDDRRLDDGDQSGSRTLDETHYSAALGYRLDPHQQLYARLASSFESPTINELANPAGGGFNPALGAAQALNREVGIKGEWPALRYELALFRIDLEDELVPYSVAGQPGRTYYRNAGRSRREGVELGLHWQIDPHWRLSGAWSYSDFRFRDYQASGQDYSGNALAGVPRQRLFGELAYEQSRWYAAANVDARSHAYAEDANRVRVAGNALVNLRLGMRIDAGGQRLEPWIGIDNLFGREHFDNLRLNDANGRFFEPGPGRTLLAGVRAEF</sequence>
<keyword evidence="5 12" id="KW-0812">Transmembrane</keyword>
<dbReference type="RefSeq" id="WP_108106376.1">
    <property type="nucleotide sequence ID" value="NZ_QASN01000011.1"/>
</dbReference>
<evidence type="ECO:0000259" key="16">
    <source>
        <dbReference type="Pfam" id="PF07715"/>
    </source>
</evidence>
<evidence type="ECO:0000256" key="6">
    <source>
        <dbReference type="ARBA" id="ARBA00022729"/>
    </source>
</evidence>
<dbReference type="InterPro" id="IPR012910">
    <property type="entry name" value="Plug_dom"/>
</dbReference>
<dbReference type="GO" id="GO:0009279">
    <property type="term" value="C:cell outer membrane"/>
    <property type="evidence" value="ECO:0007669"/>
    <property type="project" value="UniProtKB-SubCell"/>
</dbReference>
<evidence type="ECO:0000256" key="4">
    <source>
        <dbReference type="ARBA" id="ARBA00022496"/>
    </source>
</evidence>
<dbReference type="PANTHER" id="PTHR32552">
    <property type="entry name" value="FERRICHROME IRON RECEPTOR-RELATED"/>
    <property type="match status" value="1"/>
</dbReference>
<dbReference type="SUPFAM" id="SSF56935">
    <property type="entry name" value="Porins"/>
    <property type="match status" value="1"/>
</dbReference>
<evidence type="ECO:0000256" key="3">
    <source>
        <dbReference type="ARBA" id="ARBA00022452"/>
    </source>
</evidence>
<dbReference type="GO" id="GO:0015344">
    <property type="term" value="F:siderophore uptake transmembrane transporter activity"/>
    <property type="evidence" value="ECO:0007669"/>
    <property type="project" value="TreeGrafter"/>
</dbReference>
<evidence type="ECO:0000256" key="8">
    <source>
        <dbReference type="ARBA" id="ARBA00023065"/>
    </source>
</evidence>
<dbReference type="Gene3D" id="2.40.170.20">
    <property type="entry name" value="TonB-dependent receptor, beta-barrel domain"/>
    <property type="match status" value="1"/>
</dbReference>
<evidence type="ECO:0000259" key="15">
    <source>
        <dbReference type="Pfam" id="PF00593"/>
    </source>
</evidence>
<reference evidence="17 18" key="1">
    <citation type="submission" date="2018-04" db="EMBL/GenBank/DDBJ databases">
        <title>Pseudomonas sp. nov., isolated from mangrove soil.</title>
        <authorList>
            <person name="Chen C."/>
        </authorList>
    </citation>
    <scope>NUCLEOTIDE SEQUENCE [LARGE SCALE GENOMIC DNA]</scope>
    <source>
        <strain evidence="17 18">TC-11</strain>
    </source>
</reference>
<dbReference type="PROSITE" id="PS52016">
    <property type="entry name" value="TONB_DEPENDENT_REC_3"/>
    <property type="match status" value="1"/>
</dbReference>
<dbReference type="InterPro" id="IPR000531">
    <property type="entry name" value="Beta-barrel_TonB"/>
</dbReference>
<feature type="chain" id="PRO_5015586168" evidence="14">
    <location>
        <begin position="23"/>
        <end position="663"/>
    </location>
</feature>
<dbReference type="EMBL" id="QASN01000011">
    <property type="protein sequence ID" value="PTU75165.1"/>
    <property type="molecule type" value="Genomic_DNA"/>
</dbReference>
<evidence type="ECO:0000256" key="2">
    <source>
        <dbReference type="ARBA" id="ARBA00022448"/>
    </source>
</evidence>
<keyword evidence="17" id="KW-0675">Receptor</keyword>
<comment type="subcellular location">
    <subcellularLocation>
        <location evidence="1 12">Cell outer membrane</location>
        <topology evidence="1 12">Multi-pass membrane protein</topology>
    </subcellularLocation>
</comment>
<keyword evidence="4" id="KW-0410">Iron transport</keyword>
<evidence type="ECO:0000256" key="12">
    <source>
        <dbReference type="PROSITE-ProRule" id="PRU01360"/>
    </source>
</evidence>
<dbReference type="InterPro" id="IPR039426">
    <property type="entry name" value="TonB-dep_rcpt-like"/>
</dbReference>
<dbReference type="Gene3D" id="2.170.130.10">
    <property type="entry name" value="TonB-dependent receptor, plug domain"/>
    <property type="match status" value="1"/>
</dbReference>
<evidence type="ECO:0000256" key="7">
    <source>
        <dbReference type="ARBA" id="ARBA00023004"/>
    </source>
</evidence>
<dbReference type="OrthoDB" id="9760620at2"/>
<evidence type="ECO:0000256" key="5">
    <source>
        <dbReference type="ARBA" id="ARBA00022692"/>
    </source>
</evidence>
<organism evidence="17 18">
    <name type="scientific">Pseudomonas mangrovi</name>
    <dbReference type="NCBI Taxonomy" id="2161748"/>
    <lineage>
        <taxon>Bacteria</taxon>
        <taxon>Pseudomonadati</taxon>
        <taxon>Pseudomonadota</taxon>
        <taxon>Gammaproteobacteria</taxon>
        <taxon>Pseudomonadales</taxon>
        <taxon>Pseudomonadaceae</taxon>
        <taxon>Pseudomonas</taxon>
    </lineage>
</organism>
<evidence type="ECO:0000256" key="1">
    <source>
        <dbReference type="ARBA" id="ARBA00004571"/>
    </source>
</evidence>
<protein>
    <submittedName>
        <fullName evidence="17">TonB-dependent siderophore receptor</fullName>
    </submittedName>
</protein>
<keyword evidence="11 12" id="KW-0998">Cell outer membrane</keyword>
<keyword evidence="8" id="KW-0406">Ion transport</keyword>
<evidence type="ECO:0000313" key="18">
    <source>
        <dbReference type="Proteomes" id="UP000244064"/>
    </source>
</evidence>
<comment type="caution">
    <text evidence="17">The sequence shown here is derived from an EMBL/GenBank/DDBJ whole genome shotgun (WGS) entry which is preliminary data.</text>
</comment>
<keyword evidence="18" id="KW-1185">Reference proteome</keyword>
<dbReference type="InterPro" id="IPR036942">
    <property type="entry name" value="Beta-barrel_TonB_sf"/>
</dbReference>
<comment type="similarity">
    <text evidence="12 13">Belongs to the TonB-dependent receptor family.</text>
</comment>
<dbReference type="Pfam" id="PF07715">
    <property type="entry name" value="Plug"/>
    <property type="match status" value="1"/>
</dbReference>
<feature type="domain" description="TonB-dependent receptor-like beta-barrel" evidence="15">
    <location>
        <begin position="214"/>
        <end position="628"/>
    </location>
</feature>
<keyword evidence="2 12" id="KW-0813">Transport</keyword>
<gene>
    <name evidence="17" type="ORF">DBO85_06330</name>
</gene>
<keyword evidence="3 12" id="KW-1134">Transmembrane beta strand</keyword>
<evidence type="ECO:0000256" key="9">
    <source>
        <dbReference type="ARBA" id="ARBA00023077"/>
    </source>
</evidence>
<keyword evidence="10 12" id="KW-0472">Membrane</keyword>